<dbReference type="GO" id="GO:0008295">
    <property type="term" value="P:spermidine biosynthetic process"/>
    <property type="evidence" value="ECO:0007669"/>
    <property type="project" value="UniProtKB-KW"/>
</dbReference>
<evidence type="ECO:0000256" key="3">
    <source>
        <dbReference type="RuleBase" id="RU003740"/>
    </source>
</evidence>
<keyword evidence="2 3" id="KW-0663">Pyridoxal phosphate</keyword>
<proteinExistence type="inferred from homology"/>
<keyword evidence="3" id="KW-0745">Spermidine biosynthesis</keyword>
<protein>
    <recommendedName>
        <fullName evidence="3">Arginine decarboxylase</fullName>
        <ecNumber evidence="3">4.1.1.19</ecNumber>
    </recommendedName>
</protein>
<accession>A0AA38L015</accession>
<feature type="non-terminal residue" evidence="5">
    <location>
        <position position="167"/>
    </location>
</feature>
<dbReference type="InterPro" id="IPR022657">
    <property type="entry name" value="De-COase2_CS"/>
</dbReference>
<evidence type="ECO:0000256" key="1">
    <source>
        <dbReference type="ARBA" id="ARBA00001933"/>
    </source>
</evidence>
<dbReference type="EC" id="4.1.1.19" evidence="3"/>
<comment type="cofactor">
    <cofactor evidence="3">
        <name>Mg(2+)</name>
        <dbReference type="ChEBI" id="CHEBI:18420"/>
    </cofactor>
</comment>
<dbReference type="PANTHER" id="PTHR43295:SF9">
    <property type="entry name" value="BIOSYNTHETIC ARGININE DECARBOXYLASE"/>
    <property type="match status" value="1"/>
</dbReference>
<dbReference type="OMA" id="SEAMYRY"/>
<keyword evidence="3" id="KW-0460">Magnesium</keyword>
<dbReference type="InterPro" id="IPR029066">
    <property type="entry name" value="PLP-binding_barrel"/>
</dbReference>
<comment type="caution">
    <text evidence="5">The sequence shown here is derived from an EMBL/GenBank/DDBJ whole genome shotgun (WGS) entry which is preliminary data.</text>
</comment>
<dbReference type="Proteomes" id="UP000824469">
    <property type="component" value="Unassembled WGS sequence"/>
</dbReference>
<organism evidence="5 6">
    <name type="scientific">Taxus chinensis</name>
    <name type="common">Chinese yew</name>
    <name type="synonym">Taxus wallichiana var. chinensis</name>
    <dbReference type="NCBI Taxonomy" id="29808"/>
    <lineage>
        <taxon>Eukaryota</taxon>
        <taxon>Viridiplantae</taxon>
        <taxon>Streptophyta</taxon>
        <taxon>Embryophyta</taxon>
        <taxon>Tracheophyta</taxon>
        <taxon>Spermatophyta</taxon>
        <taxon>Pinopsida</taxon>
        <taxon>Pinidae</taxon>
        <taxon>Conifers II</taxon>
        <taxon>Cupressales</taxon>
        <taxon>Taxaceae</taxon>
        <taxon>Taxus</taxon>
    </lineage>
</organism>
<evidence type="ECO:0000313" key="5">
    <source>
        <dbReference type="EMBL" id="KAH9311329.1"/>
    </source>
</evidence>
<feature type="domain" description="Orn/DAP/Arg decarboxylase 2 N-terminal" evidence="4">
    <location>
        <begin position="20"/>
        <end position="160"/>
    </location>
</feature>
<comment type="pathway">
    <text evidence="3">Amine and polyamine biosynthesis; agmatine biosynthesis; agmatine from L-arginine: step 1/1.</text>
</comment>
<keyword evidence="6" id="KW-1185">Reference proteome</keyword>
<comment type="similarity">
    <text evidence="3">Belongs to the Orn/Lys/Arg decarboxylase class-II family. SpeA subfamily.</text>
</comment>
<dbReference type="SUPFAM" id="SSF51419">
    <property type="entry name" value="PLP-binding barrel"/>
    <property type="match status" value="1"/>
</dbReference>
<dbReference type="Gene3D" id="3.20.20.10">
    <property type="entry name" value="Alanine racemase"/>
    <property type="match status" value="1"/>
</dbReference>
<dbReference type="GO" id="GO:0006527">
    <property type="term" value="P:L-arginine catabolic process"/>
    <property type="evidence" value="ECO:0007669"/>
    <property type="project" value="InterPro"/>
</dbReference>
<dbReference type="PROSITE" id="PS00879">
    <property type="entry name" value="ODR_DC_2_2"/>
    <property type="match status" value="1"/>
</dbReference>
<dbReference type="GO" id="GO:0008792">
    <property type="term" value="F:arginine decarboxylase activity"/>
    <property type="evidence" value="ECO:0007669"/>
    <property type="project" value="UniProtKB-EC"/>
</dbReference>
<comment type="catalytic activity">
    <reaction evidence="3">
        <text>L-arginine + H(+) = agmatine + CO2</text>
        <dbReference type="Rhea" id="RHEA:17641"/>
        <dbReference type="ChEBI" id="CHEBI:15378"/>
        <dbReference type="ChEBI" id="CHEBI:16526"/>
        <dbReference type="ChEBI" id="CHEBI:32682"/>
        <dbReference type="ChEBI" id="CHEBI:58145"/>
        <dbReference type="EC" id="4.1.1.19"/>
    </reaction>
</comment>
<keyword evidence="3" id="KW-0210">Decarboxylase</keyword>
<sequence length="167" mass="18367">MEAPNGFLQDEIYIESALLAMRLGIKIVLVLEQIEELKLVIETSRAMNVQPIIGVRAKLSTKQNGRWAGTSGDGGKFGLDANKLIQVVHRLRKEKMLQCLQLLHFHIGSQISCISTIKDAMVEGSQIYCELVLMGASMHYIDVGGGLGIDYDGTKSPSNISINYSMQ</sequence>
<name>A0AA38L015_TAXCH</name>
<evidence type="ECO:0000256" key="2">
    <source>
        <dbReference type="ARBA" id="ARBA00022898"/>
    </source>
</evidence>
<dbReference type="EMBL" id="JAHRHJ020000006">
    <property type="protein sequence ID" value="KAH9311329.1"/>
    <property type="molecule type" value="Genomic_DNA"/>
</dbReference>
<dbReference type="Pfam" id="PF02784">
    <property type="entry name" value="Orn_Arg_deC_N"/>
    <property type="match status" value="1"/>
</dbReference>
<evidence type="ECO:0000259" key="4">
    <source>
        <dbReference type="Pfam" id="PF02784"/>
    </source>
</evidence>
<keyword evidence="3" id="KW-0456">Lyase</keyword>
<dbReference type="AlphaFoldDB" id="A0AA38L015"/>
<dbReference type="PANTHER" id="PTHR43295">
    <property type="entry name" value="ARGININE DECARBOXYLASE"/>
    <property type="match status" value="1"/>
</dbReference>
<comment type="cofactor">
    <cofactor evidence="1 3">
        <name>pyridoxal 5'-phosphate</name>
        <dbReference type="ChEBI" id="CHEBI:597326"/>
    </cofactor>
</comment>
<evidence type="ECO:0000313" key="6">
    <source>
        <dbReference type="Proteomes" id="UP000824469"/>
    </source>
</evidence>
<dbReference type="InterPro" id="IPR022644">
    <property type="entry name" value="De-COase2_N"/>
</dbReference>
<reference evidence="5 6" key="1">
    <citation type="journal article" date="2021" name="Nat. Plants">
        <title>The Taxus genome provides insights into paclitaxel biosynthesis.</title>
        <authorList>
            <person name="Xiong X."/>
            <person name="Gou J."/>
            <person name="Liao Q."/>
            <person name="Li Y."/>
            <person name="Zhou Q."/>
            <person name="Bi G."/>
            <person name="Li C."/>
            <person name="Du R."/>
            <person name="Wang X."/>
            <person name="Sun T."/>
            <person name="Guo L."/>
            <person name="Liang H."/>
            <person name="Lu P."/>
            <person name="Wu Y."/>
            <person name="Zhang Z."/>
            <person name="Ro D.K."/>
            <person name="Shang Y."/>
            <person name="Huang S."/>
            <person name="Yan J."/>
        </authorList>
    </citation>
    <scope>NUCLEOTIDE SEQUENCE [LARGE SCALE GENOMIC DNA]</scope>
    <source>
        <strain evidence="5">Ta-2019</strain>
    </source>
</reference>
<dbReference type="PRINTS" id="PR01180">
    <property type="entry name" value="ARGDCRBXLASE"/>
</dbReference>
<gene>
    <name evidence="5" type="ORF">KI387_026364</name>
</gene>
<dbReference type="InterPro" id="IPR002985">
    <property type="entry name" value="Arg_decrbxlase"/>
</dbReference>